<dbReference type="EMBL" id="JAUSVX010000017">
    <property type="protein sequence ID" value="MDQ0473537.1"/>
    <property type="molecule type" value="Genomic_DNA"/>
</dbReference>
<evidence type="ECO:0000256" key="1">
    <source>
        <dbReference type="SAM" id="Phobius"/>
    </source>
</evidence>
<accession>A0ABU0JK76</accession>
<protein>
    <recommendedName>
        <fullName evidence="4">Type II secretion system protein K</fullName>
    </recommendedName>
</protein>
<sequence length="285" mass="29830">MTSKSHDQEEHAPDTGRVSGGESGFVLFAVLVAIVALSALAVWITGRATSDAQTLSVEASLLQARNAADAGLQRVLAALADQEDSLRRGLSPYAPGARWTFGSADLRLRVRAESGKVDVLVGNRQLLGLVVRATISDAALADEILGRIDRLRQGGAVPESLIALFPPALRLGDTAHILDDHLTLVANQGGVDPLAATPLVRGAILALYPGLDAAMAQSVENGLLTADLAAGLGAMISQQRPLYTIDAQASLPNGIRSRRSALVTLDSAGRSARIERMLDLPPTDE</sequence>
<evidence type="ECO:0008006" key="4">
    <source>
        <dbReference type="Google" id="ProtNLM"/>
    </source>
</evidence>
<gene>
    <name evidence="2" type="ORF">QO011_006573</name>
</gene>
<keyword evidence="1" id="KW-0472">Membrane</keyword>
<evidence type="ECO:0000313" key="3">
    <source>
        <dbReference type="Proteomes" id="UP001242480"/>
    </source>
</evidence>
<keyword evidence="3" id="KW-1185">Reference proteome</keyword>
<keyword evidence="1" id="KW-0812">Transmembrane</keyword>
<reference evidence="2 3" key="1">
    <citation type="submission" date="2023-07" db="EMBL/GenBank/DDBJ databases">
        <title>Genomic Encyclopedia of Type Strains, Phase IV (KMG-IV): sequencing the most valuable type-strain genomes for metagenomic binning, comparative biology and taxonomic classification.</title>
        <authorList>
            <person name="Goeker M."/>
        </authorList>
    </citation>
    <scope>NUCLEOTIDE SEQUENCE [LARGE SCALE GENOMIC DNA]</scope>
    <source>
        <strain evidence="2 3">DSM 19619</strain>
    </source>
</reference>
<comment type="caution">
    <text evidence="2">The sequence shown here is derived from an EMBL/GenBank/DDBJ whole genome shotgun (WGS) entry which is preliminary data.</text>
</comment>
<feature type="transmembrane region" description="Helical" evidence="1">
    <location>
        <begin position="25"/>
        <end position="44"/>
    </location>
</feature>
<proteinExistence type="predicted"/>
<dbReference type="RefSeq" id="WP_307281968.1">
    <property type="nucleotide sequence ID" value="NZ_JAUSVX010000017.1"/>
</dbReference>
<evidence type="ECO:0000313" key="2">
    <source>
        <dbReference type="EMBL" id="MDQ0473537.1"/>
    </source>
</evidence>
<organism evidence="2 3">
    <name type="scientific">Labrys wisconsinensis</name>
    <dbReference type="NCBI Taxonomy" id="425677"/>
    <lineage>
        <taxon>Bacteria</taxon>
        <taxon>Pseudomonadati</taxon>
        <taxon>Pseudomonadota</taxon>
        <taxon>Alphaproteobacteria</taxon>
        <taxon>Hyphomicrobiales</taxon>
        <taxon>Xanthobacteraceae</taxon>
        <taxon>Labrys</taxon>
    </lineage>
</organism>
<dbReference type="Proteomes" id="UP001242480">
    <property type="component" value="Unassembled WGS sequence"/>
</dbReference>
<name>A0ABU0JK76_9HYPH</name>
<keyword evidence="1" id="KW-1133">Transmembrane helix</keyword>